<evidence type="ECO:0000313" key="9">
    <source>
        <dbReference type="EMBL" id="QLY40314.1"/>
    </source>
</evidence>
<feature type="transmembrane region" description="Helical" evidence="8">
    <location>
        <begin position="81"/>
        <end position="103"/>
    </location>
</feature>
<dbReference type="GO" id="GO:0009306">
    <property type="term" value="P:protein secretion"/>
    <property type="evidence" value="ECO:0007669"/>
    <property type="project" value="InterPro"/>
</dbReference>
<dbReference type="NCBIfam" id="TIGR00964">
    <property type="entry name" value="secE_bact"/>
    <property type="match status" value="1"/>
</dbReference>
<dbReference type="EMBL" id="CP051151">
    <property type="protein sequence ID" value="QLY40314.1"/>
    <property type="molecule type" value="Genomic_DNA"/>
</dbReference>
<dbReference type="Pfam" id="PF00584">
    <property type="entry name" value="SecE"/>
    <property type="match status" value="1"/>
</dbReference>
<dbReference type="GO" id="GO:0008320">
    <property type="term" value="F:protein transmembrane transporter activity"/>
    <property type="evidence" value="ECO:0007669"/>
    <property type="project" value="InterPro"/>
</dbReference>
<keyword evidence="2" id="KW-0813">Transport</keyword>
<keyword evidence="6" id="KW-0811">Translocation</keyword>
<proteinExistence type="predicted"/>
<evidence type="ECO:0000256" key="8">
    <source>
        <dbReference type="SAM" id="Phobius"/>
    </source>
</evidence>
<evidence type="ECO:0000256" key="1">
    <source>
        <dbReference type="ARBA" id="ARBA00004370"/>
    </source>
</evidence>
<dbReference type="KEGG" id="tbk:HF295_05350"/>
<comment type="subcellular location">
    <subcellularLocation>
        <location evidence="1">Membrane</location>
    </subcellularLocation>
</comment>
<dbReference type="InterPro" id="IPR005807">
    <property type="entry name" value="SecE_bac"/>
</dbReference>
<feature type="transmembrane region" description="Helical" evidence="8">
    <location>
        <begin position="124"/>
        <end position="142"/>
    </location>
</feature>
<evidence type="ECO:0000256" key="3">
    <source>
        <dbReference type="ARBA" id="ARBA00022692"/>
    </source>
</evidence>
<keyword evidence="3 8" id="KW-0812">Transmembrane</keyword>
<keyword evidence="5 8" id="KW-1133">Transmembrane helix</keyword>
<evidence type="ECO:0000313" key="10">
    <source>
        <dbReference type="Proteomes" id="UP000512167"/>
    </source>
</evidence>
<dbReference type="GO" id="GO:0006886">
    <property type="term" value="P:intracellular protein transport"/>
    <property type="evidence" value="ECO:0007669"/>
    <property type="project" value="InterPro"/>
</dbReference>
<evidence type="ECO:0000256" key="5">
    <source>
        <dbReference type="ARBA" id="ARBA00022989"/>
    </source>
</evidence>
<evidence type="ECO:0000256" key="6">
    <source>
        <dbReference type="ARBA" id="ARBA00023010"/>
    </source>
</evidence>
<name>A0A7L6N708_9MOLU</name>
<evidence type="ECO:0000256" key="4">
    <source>
        <dbReference type="ARBA" id="ARBA00022927"/>
    </source>
</evidence>
<feature type="transmembrane region" description="Helical" evidence="8">
    <location>
        <begin position="32"/>
        <end position="50"/>
    </location>
</feature>
<dbReference type="GO" id="GO:0006605">
    <property type="term" value="P:protein targeting"/>
    <property type="evidence" value="ECO:0007669"/>
    <property type="project" value="InterPro"/>
</dbReference>
<dbReference type="RefSeq" id="WP_312031141.1">
    <property type="nucleotide sequence ID" value="NZ_CP051151.1"/>
</dbReference>
<gene>
    <name evidence="9" type="primary">secE</name>
    <name evidence="9" type="ORF">HF295_05350</name>
</gene>
<dbReference type="InterPro" id="IPR001901">
    <property type="entry name" value="Translocase_SecE/Sec61-g"/>
</dbReference>
<reference evidence="9 10" key="1">
    <citation type="submission" date="2020-04" db="EMBL/GenBank/DDBJ databases">
        <authorList>
            <person name="Zheng R.K."/>
            <person name="Sun C.M."/>
        </authorList>
    </citation>
    <scope>NUCLEOTIDE SEQUENCE [LARGE SCALE GENOMIC DNA]</scope>
    <source>
        <strain evidence="10">zrk29</strain>
    </source>
</reference>
<dbReference type="Proteomes" id="UP000512167">
    <property type="component" value="Chromosome"/>
</dbReference>
<dbReference type="Gene3D" id="1.20.5.1030">
    <property type="entry name" value="Preprotein translocase secy subunit"/>
    <property type="match status" value="1"/>
</dbReference>
<evidence type="ECO:0000256" key="2">
    <source>
        <dbReference type="ARBA" id="ARBA00022448"/>
    </source>
</evidence>
<keyword evidence="10" id="KW-1185">Reference proteome</keyword>
<dbReference type="InterPro" id="IPR038379">
    <property type="entry name" value="SecE_sf"/>
</dbReference>
<evidence type="ECO:0000256" key="7">
    <source>
        <dbReference type="ARBA" id="ARBA00023136"/>
    </source>
</evidence>
<protein>
    <submittedName>
        <fullName evidence="9">Preprotein translocase subunit SecE</fullName>
    </submittedName>
</protein>
<keyword evidence="7 8" id="KW-0472">Membrane</keyword>
<keyword evidence="4" id="KW-0653">Protein transport</keyword>
<organism evidence="9 10">
    <name type="scientific">Hujiaoplasma nucleasis</name>
    <dbReference type="NCBI Taxonomy" id="2725268"/>
    <lineage>
        <taxon>Bacteria</taxon>
        <taxon>Bacillati</taxon>
        <taxon>Mycoplasmatota</taxon>
        <taxon>Mollicutes</taxon>
        <taxon>Candidatus Izemoplasmatales</taxon>
        <taxon>Hujiaoplasmataceae</taxon>
        <taxon>Hujiaoplasma</taxon>
    </lineage>
</organism>
<dbReference type="AlphaFoldDB" id="A0A7L6N708"/>
<dbReference type="GO" id="GO:0016020">
    <property type="term" value="C:membrane"/>
    <property type="evidence" value="ECO:0007669"/>
    <property type="project" value="UniProtKB-SubCell"/>
</dbReference>
<sequence length="155" mass="17325">MANDKKQLKPKNNKDEGRVMSILKKEYKFENWLLAILSPVLILYGVYIVSGQFGTTDLTAVLGKSGIGVIDFFFNTTLKRLLTGGFLILVGALVIIYLAIPFAKPSIVEMKKVNWPTGKKLAQSAGRVFTFLLFLMLVFVVYDLALNPLFKLIYG</sequence>
<accession>A0A7L6N708</accession>